<evidence type="ECO:0000313" key="10">
    <source>
        <dbReference type="EMBL" id="SFU65144.1"/>
    </source>
</evidence>
<dbReference type="PANTHER" id="PTHR43126">
    <property type="entry name" value="D-ALANYL-D-ALANINE DIPEPTIDASE"/>
    <property type="match status" value="1"/>
</dbReference>
<organism evidence="10 11">
    <name type="scientific">Pustulibacterium marinum</name>
    <dbReference type="NCBI Taxonomy" id="1224947"/>
    <lineage>
        <taxon>Bacteria</taxon>
        <taxon>Pseudomonadati</taxon>
        <taxon>Bacteroidota</taxon>
        <taxon>Flavobacteriia</taxon>
        <taxon>Flavobacteriales</taxon>
        <taxon>Flavobacteriaceae</taxon>
        <taxon>Pustulibacterium</taxon>
    </lineage>
</organism>
<keyword evidence="7 9" id="KW-0482">Metalloprotease</keyword>
<comment type="cofactor">
    <cofactor evidence="9">
        <name>Zn(2+)</name>
        <dbReference type="ChEBI" id="CHEBI:29105"/>
    </cofactor>
    <text evidence="9">Binds 1 zinc ion per subunit.</text>
</comment>
<evidence type="ECO:0000256" key="5">
    <source>
        <dbReference type="ARBA" id="ARBA00022833"/>
    </source>
</evidence>
<evidence type="ECO:0000256" key="9">
    <source>
        <dbReference type="HAMAP-Rule" id="MF_01924"/>
    </source>
</evidence>
<comment type="function">
    <text evidence="9">Catalyzes hydrolysis of the D-alanyl-D-alanine dipeptide.</text>
</comment>
<evidence type="ECO:0000256" key="4">
    <source>
        <dbReference type="ARBA" id="ARBA00022801"/>
    </source>
</evidence>
<evidence type="ECO:0000256" key="3">
    <source>
        <dbReference type="ARBA" id="ARBA00022723"/>
    </source>
</evidence>
<evidence type="ECO:0000313" key="11">
    <source>
        <dbReference type="Proteomes" id="UP000199138"/>
    </source>
</evidence>
<evidence type="ECO:0000256" key="7">
    <source>
        <dbReference type="ARBA" id="ARBA00023049"/>
    </source>
</evidence>
<dbReference type="HAMAP" id="MF_01924">
    <property type="entry name" value="A_A_dipeptidase"/>
    <property type="match status" value="1"/>
</dbReference>
<evidence type="ECO:0000256" key="6">
    <source>
        <dbReference type="ARBA" id="ARBA00022997"/>
    </source>
</evidence>
<feature type="binding site" evidence="9">
    <location>
        <position position="220"/>
    </location>
    <ligand>
        <name>Zn(2+)</name>
        <dbReference type="ChEBI" id="CHEBI:29105"/>
        <note>catalytic</note>
    </ligand>
</feature>
<evidence type="ECO:0000256" key="1">
    <source>
        <dbReference type="ARBA" id="ARBA00001362"/>
    </source>
</evidence>
<keyword evidence="6 9" id="KW-0224">Dipeptidase</keyword>
<dbReference type="EMBL" id="FPBK01000011">
    <property type="protein sequence ID" value="SFU65144.1"/>
    <property type="molecule type" value="Genomic_DNA"/>
</dbReference>
<name>A0A1I7HWP9_9FLAO</name>
<dbReference type="EC" id="3.4.13.22" evidence="9"/>
<feature type="active site" description="Proton donor/acceptor" evidence="9">
    <location>
        <position position="217"/>
    </location>
</feature>
<dbReference type="GO" id="GO:0008270">
    <property type="term" value="F:zinc ion binding"/>
    <property type="evidence" value="ECO:0007669"/>
    <property type="project" value="UniProtKB-UniRule"/>
</dbReference>
<evidence type="ECO:0000256" key="8">
    <source>
        <dbReference type="ARBA" id="ARBA00023316"/>
    </source>
</evidence>
<dbReference type="Gene3D" id="3.30.1380.10">
    <property type="match status" value="1"/>
</dbReference>
<proteinExistence type="inferred from homology"/>
<dbReference type="GO" id="GO:0071555">
    <property type="term" value="P:cell wall organization"/>
    <property type="evidence" value="ECO:0007669"/>
    <property type="project" value="UniProtKB-KW"/>
</dbReference>
<protein>
    <recommendedName>
        <fullName evidence="9">D-alanyl-D-alanine dipeptidase</fullName>
        <shortName evidence="9">D-Ala-D-Ala dipeptidase</shortName>
        <ecNumber evidence="9">3.4.13.22</ecNumber>
    </recommendedName>
</protein>
<gene>
    <name evidence="10" type="ORF">SAMN05216480_11198</name>
</gene>
<comment type="similarity">
    <text evidence="9">Belongs to the peptidase M15D family.</text>
</comment>
<keyword evidence="4 9" id="KW-0378">Hydrolase</keyword>
<feature type="binding site" evidence="9">
    <location>
        <position position="160"/>
    </location>
    <ligand>
        <name>Zn(2+)</name>
        <dbReference type="ChEBI" id="CHEBI:29105"/>
        <note>catalytic</note>
    </ligand>
</feature>
<dbReference type="InterPro" id="IPR009045">
    <property type="entry name" value="Zn_M74/Hedgehog-like"/>
</dbReference>
<keyword evidence="8" id="KW-0961">Cell wall biogenesis/degradation</keyword>
<reference evidence="10 11" key="1">
    <citation type="submission" date="2016-10" db="EMBL/GenBank/DDBJ databases">
        <authorList>
            <person name="de Groot N.N."/>
        </authorList>
    </citation>
    <scope>NUCLEOTIDE SEQUENCE [LARGE SCALE GENOMIC DNA]</scope>
    <source>
        <strain evidence="10 11">CGMCC 1.12333</strain>
    </source>
</reference>
<feature type="binding site" evidence="9">
    <location>
        <position position="153"/>
    </location>
    <ligand>
        <name>Zn(2+)</name>
        <dbReference type="ChEBI" id="CHEBI:29105"/>
        <note>catalytic</note>
    </ligand>
</feature>
<dbReference type="PROSITE" id="PS51257">
    <property type="entry name" value="PROKAR_LIPOPROTEIN"/>
    <property type="match status" value="1"/>
</dbReference>
<dbReference type="InterPro" id="IPR000755">
    <property type="entry name" value="A_A_dipeptidase"/>
</dbReference>
<dbReference type="Pfam" id="PF01427">
    <property type="entry name" value="Peptidase_M15"/>
    <property type="match status" value="1"/>
</dbReference>
<dbReference type="GO" id="GO:0160237">
    <property type="term" value="F:D-Ala-D-Ala dipeptidase activity"/>
    <property type="evidence" value="ECO:0007669"/>
    <property type="project" value="UniProtKB-EC"/>
</dbReference>
<dbReference type="AlphaFoldDB" id="A0A1I7HWP9"/>
<keyword evidence="11" id="KW-1185">Reference proteome</keyword>
<dbReference type="CDD" id="cd14840">
    <property type="entry name" value="D-Ala-D-Ala_dipeptidase_Aad"/>
    <property type="match status" value="1"/>
</dbReference>
<dbReference type="Proteomes" id="UP000199138">
    <property type="component" value="Unassembled WGS sequence"/>
</dbReference>
<keyword evidence="5 9" id="KW-0862">Zinc</keyword>
<dbReference type="GO" id="GO:0008237">
    <property type="term" value="F:metallopeptidase activity"/>
    <property type="evidence" value="ECO:0007669"/>
    <property type="project" value="UniProtKB-KW"/>
</dbReference>
<dbReference type="PANTHER" id="PTHR43126:SF1">
    <property type="entry name" value="D-ALANYL-D-ALANINE DIPEPTIDASE"/>
    <property type="match status" value="1"/>
</dbReference>
<dbReference type="STRING" id="1224947.SAMN05216480_11198"/>
<sequence length="239" mass="27577">MIMKKYIVLLFLVIACSETKKETSKIVQNTDEIGFNIEEQKDSIITIKKQEPSLAEVADTTFVRLANYSDDFFYDMRYATDNNFLKSQVYDCAECYTRAKTAQQLIKANEEFMKDGYHIKFYDCYRPLDVQKKMWKIVPNAMYVANPAKGSIHNKGGAVDITLVDSSGNELPMGTGFDFFGQKAHHTYNDLPEEILSNRKYLKSTMEKYGFQAIESEWWHYNLAAMTGAKVANFNWECN</sequence>
<feature type="site" description="Transition state stabilizer" evidence="9">
    <location>
        <position position="126"/>
    </location>
</feature>
<keyword evidence="3 9" id="KW-0479">Metal-binding</keyword>
<evidence type="ECO:0000256" key="2">
    <source>
        <dbReference type="ARBA" id="ARBA00022670"/>
    </source>
</evidence>
<dbReference type="GO" id="GO:0006508">
    <property type="term" value="P:proteolysis"/>
    <property type="evidence" value="ECO:0007669"/>
    <property type="project" value="UniProtKB-KW"/>
</dbReference>
<keyword evidence="2 9" id="KW-0645">Protease</keyword>
<accession>A0A1I7HWP9</accession>
<dbReference type="SUPFAM" id="SSF55166">
    <property type="entry name" value="Hedgehog/DD-peptidase"/>
    <property type="match status" value="1"/>
</dbReference>
<comment type="catalytic activity">
    <reaction evidence="1 9">
        <text>D-alanyl-D-alanine + H2O = 2 D-alanine</text>
        <dbReference type="Rhea" id="RHEA:20661"/>
        <dbReference type="ChEBI" id="CHEBI:15377"/>
        <dbReference type="ChEBI" id="CHEBI:57416"/>
        <dbReference type="ChEBI" id="CHEBI:57822"/>
        <dbReference type="EC" id="3.4.13.22"/>
    </reaction>
</comment>